<dbReference type="PANTHER" id="PTHR45919">
    <property type="entry name" value="GDP-MAN:MAN(3)GLCNAC(2)-PP-DOL ALPHA-1,2-MANNOSYLTRANSFERASE"/>
    <property type="match status" value="1"/>
</dbReference>
<dbReference type="Proteomes" id="UP000011592">
    <property type="component" value="Unassembled WGS sequence"/>
</dbReference>
<dbReference type="PANTHER" id="PTHR45919:SF1">
    <property type="entry name" value="GDP-MAN:MAN(3)GLCNAC(2)-PP-DOL ALPHA-1,2-MANNOSYLTRANSFERASE"/>
    <property type="match status" value="1"/>
</dbReference>
<dbReference type="AlphaFoldDB" id="L9ZBZ4"/>
<dbReference type="GO" id="GO:0016020">
    <property type="term" value="C:membrane"/>
    <property type="evidence" value="ECO:0007669"/>
    <property type="project" value="TreeGrafter"/>
</dbReference>
<keyword evidence="3" id="KW-1185">Reference proteome</keyword>
<dbReference type="InterPro" id="IPR001296">
    <property type="entry name" value="Glyco_trans_1"/>
</dbReference>
<reference evidence="2 3" key="1">
    <citation type="journal article" date="2014" name="PLoS Genet.">
        <title>Phylogenetically driven sequencing of extremely halophilic archaea reveals strategies for static and dynamic osmo-response.</title>
        <authorList>
            <person name="Becker E.A."/>
            <person name="Seitzer P.M."/>
            <person name="Tritt A."/>
            <person name="Larsen D."/>
            <person name="Krusor M."/>
            <person name="Yao A.I."/>
            <person name="Wu D."/>
            <person name="Madern D."/>
            <person name="Eisen J.A."/>
            <person name="Darling A.E."/>
            <person name="Facciotti M.T."/>
        </authorList>
    </citation>
    <scope>NUCLEOTIDE SEQUENCE [LARGE SCALE GENOMIC DNA]</scope>
    <source>
        <strain evidence="2 3">JCM 14663</strain>
    </source>
</reference>
<evidence type="ECO:0000259" key="1">
    <source>
        <dbReference type="Pfam" id="PF00534"/>
    </source>
</evidence>
<dbReference type="GO" id="GO:0006487">
    <property type="term" value="P:protein N-linked glycosylation"/>
    <property type="evidence" value="ECO:0007669"/>
    <property type="project" value="TreeGrafter"/>
</dbReference>
<dbReference type="InterPro" id="IPR038013">
    <property type="entry name" value="ALG11"/>
</dbReference>
<gene>
    <name evidence="2" type="ORF">C486_04618</name>
</gene>
<evidence type="ECO:0000313" key="3">
    <source>
        <dbReference type="Proteomes" id="UP000011592"/>
    </source>
</evidence>
<dbReference type="Gene3D" id="3.40.50.2000">
    <property type="entry name" value="Glycogen Phosphorylase B"/>
    <property type="match status" value="1"/>
</dbReference>
<organism evidence="2 3">
    <name type="scientific">Natrinema gari JCM 14663</name>
    <dbReference type="NCBI Taxonomy" id="1230459"/>
    <lineage>
        <taxon>Archaea</taxon>
        <taxon>Methanobacteriati</taxon>
        <taxon>Methanobacteriota</taxon>
        <taxon>Stenosarchaea group</taxon>
        <taxon>Halobacteria</taxon>
        <taxon>Halobacteriales</taxon>
        <taxon>Natrialbaceae</taxon>
        <taxon>Natrinema</taxon>
    </lineage>
</organism>
<dbReference type="Pfam" id="PF00534">
    <property type="entry name" value="Glycos_transf_1"/>
    <property type="match status" value="1"/>
</dbReference>
<feature type="domain" description="Glycosyl transferase family 1" evidence="1">
    <location>
        <begin position="172"/>
        <end position="337"/>
    </location>
</feature>
<accession>L9ZBZ4</accession>
<dbReference type="SUPFAM" id="SSF53756">
    <property type="entry name" value="UDP-Glycosyltransferase/glycogen phosphorylase"/>
    <property type="match status" value="1"/>
</dbReference>
<keyword evidence="2" id="KW-0808">Transferase</keyword>
<comment type="caution">
    <text evidence="2">The sequence shown here is derived from an EMBL/GenBank/DDBJ whole genome shotgun (WGS) entry which is preliminary data.</text>
</comment>
<evidence type="ECO:0000313" key="2">
    <source>
        <dbReference type="EMBL" id="ELY82678.1"/>
    </source>
</evidence>
<name>L9ZBZ4_9EURY</name>
<sequence>MNVLEALQEKHDVDLLTVSDPDFTDLNKYYATSVTNINIRLIDGLSAISHRLPKNRFGKLKMAFLESYIINNNLGDKYDLLFSTYNELRVPCKSIQYIHFPYTDRNVHPNADDFSTSIYSAYDWVCDVVGPSLQGNKENTEYLSNSDWTGDKVDKALGVNSRTVYPPVDTSDFDPLDWESRENGFVTVGRISPEKNILRNINIISKLHKRNDDVHYHIIGPKMDRYSSPFSESYCDKVMRKCEKYEFIHHEGEVSRDRLIELISTHKYGLHGMDHEHFGIAVAELIAGGTIPFVPQGGGQQEVVGHCDDVMYDSVDDAVQKIESILRSEEKQKSVQQKLPNIDENFGRSRFQYEIKQITDEVVS</sequence>
<protein>
    <submittedName>
        <fullName evidence="2">Group 1 glycosyl transferase</fullName>
    </submittedName>
</protein>
<dbReference type="EMBL" id="AOIJ01000035">
    <property type="protein sequence ID" value="ELY82678.1"/>
    <property type="molecule type" value="Genomic_DNA"/>
</dbReference>
<dbReference type="GO" id="GO:0004377">
    <property type="term" value="F:GDP-Man:Man(3)GlcNAc(2)-PP-Dol alpha-1,2-mannosyltransferase activity"/>
    <property type="evidence" value="ECO:0007669"/>
    <property type="project" value="InterPro"/>
</dbReference>
<proteinExistence type="predicted"/>